<evidence type="ECO:0000256" key="1">
    <source>
        <dbReference type="ARBA" id="ARBA00001933"/>
    </source>
</evidence>
<reference evidence="6" key="1">
    <citation type="submission" date="2023-07" db="EMBL/GenBank/DDBJ databases">
        <title>Genomic Encyclopedia of Type Strains, Phase IV (KMG-IV): sequencing the most valuable type-strain genomes for metagenomic binning, comparative biology and taxonomic classification.</title>
        <authorList>
            <person name="Goeker M."/>
        </authorList>
    </citation>
    <scope>NUCLEOTIDE SEQUENCE</scope>
    <source>
        <strain evidence="6">DSM 21202</strain>
    </source>
</reference>
<dbReference type="GO" id="GO:0005737">
    <property type="term" value="C:cytoplasm"/>
    <property type="evidence" value="ECO:0007669"/>
    <property type="project" value="TreeGrafter"/>
</dbReference>
<dbReference type="SUPFAM" id="SSF53383">
    <property type="entry name" value="PLP-dependent transferases"/>
    <property type="match status" value="1"/>
</dbReference>
<keyword evidence="6" id="KW-0808">Transferase</keyword>
<evidence type="ECO:0000313" key="6">
    <source>
        <dbReference type="EMBL" id="MDQ0316242.1"/>
    </source>
</evidence>
<keyword evidence="7" id="KW-1185">Reference proteome</keyword>
<comment type="cofactor">
    <cofactor evidence="1 5">
        <name>pyridoxal 5'-phosphate</name>
        <dbReference type="ChEBI" id="CHEBI:597326"/>
    </cofactor>
</comment>
<organism evidence="6 7">
    <name type="scientific">Amorphus orientalis</name>
    <dbReference type="NCBI Taxonomy" id="649198"/>
    <lineage>
        <taxon>Bacteria</taxon>
        <taxon>Pseudomonadati</taxon>
        <taxon>Pseudomonadota</taxon>
        <taxon>Alphaproteobacteria</taxon>
        <taxon>Hyphomicrobiales</taxon>
        <taxon>Amorphaceae</taxon>
        <taxon>Amorphus</taxon>
    </lineage>
</organism>
<dbReference type="RefSeq" id="WP_306886071.1">
    <property type="nucleotide sequence ID" value="NZ_JAUSUL010000002.1"/>
</dbReference>
<dbReference type="Pfam" id="PF01053">
    <property type="entry name" value="Cys_Met_Meta_PP"/>
    <property type="match status" value="1"/>
</dbReference>
<dbReference type="GO" id="GO:0004123">
    <property type="term" value="F:cystathionine gamma-lyase activity"/>
    <property type="evidence" value="ECO:0007669"/>
    <property type="project" value="TreeGrafter"/>
</dbReference>
<dbReference type="GO" id="GO:0019343">
    <property type="term" value="P:cysteine biosynthetic process via cystathionine"/>
    <property type="evidence" value="ECO:0007669"/>
    <property type="project" value="TreeGrafter"/>
</dbReference>
<dbReference type="AlphaFoldDB" id="A0AAE4ATK5"/>
<feature type="modified residue" description="N6-(pyridoxal phosphate)lysine" evidence="4">
    <location>
        <position position="206"/>
    </location>
</feature>
<proteinExistence type="inferred from homology"/>
<dbReference type="GO" id="GO:0019346">
    <property type="term" value="P:transsulfuration"/>
    <property type="evidence" value="ECO:0007669"/>
    <property type="project" value="InterPro"/>
</dbReference>
<comment type="caution">
    <text evidence="6">The sequence shown here is derived from an EMBL/GenBank/DDBJ whole genome shotgun (WGS) entry which is preliminary data.</text>
</comment>
<accession>A0AAE4ATK5</accession>
<dbReference type="PANTHER" id="PTHR11808:SF15">
    <property type="entry name" value="CYSTATHIONINE GAMMA-LYASE"/>
    <property type="match status" value="1"/>
</dbReference>
<gene>
    <name evidence="6" type="ORF">J2S73_002699</name>
</gene>
<sequence>MSKARDRGPLHPETIAAQALGRIDPATGGVVPPLQPATTFAREPDYSLVRPGHVYARDDGPTVREAEDIIAAMEHGVAARMFASGMAAIAALLRAGATGPIAVQKGIYYGTQIFATRTLAAHGVEIRWFDGSDLASLADALADEAVKLVFLETPSNPWLTVVDITEAANIAHRHGAKVAVDSTAATPILSTPLTLGADFVVHSATKSLNGHSDVLAGVIVAGNTDEAMWEAICRERHDAGAVLGAFEAWLLIRGMRTLGVRVKTASANAGAIAGYLAGHKGVEVVRYPGLIDHPGHAIARRQMPGGYGSLLSFDVVGGAEAALAVAGRLEHIVRATSLGGVESLIEHRKSVEDPMSGVPEGLLRLSVGIENVQDLLEDLEQALAPLA</sequence>
<dbReference type="CDD" id="cd00614">
    <property type="entry name" value="CGS_like"/>
    <property type="match status" value="1"/>
</dbReference>
<dbReference type="Proteomes" id="UP001229244">
    <property type="component" value="Unassembled WGS sequence"/>
</dbReference>
<dbReference type="Gene3D" id="3.90.1150.10">
    <property type="entry name" value="Aspartate Aminotransferase, domain 1"/>
    <property type="match status" value="1"/>
</dbReference>
<dbReference type="InterPro" id="IPR015424">
    <property type="entry name" value="PyrdxlP-dep_Trfase"/>
</dbReference>
<dbReference type="EC" id="2.5.1.48" evidence="6"/>
<dbReference type="InterPro" id="IPR000277">
    <property type="entry name" value="Cys/Met-Metab_PyrdxlP-dep_enz"/>
</dbReference>
<evidence type="ECO:0000256" key="2">
    <source>
        <dbReference type="ARBA" id="ARBA00009077"/>
    </source>
</evidence>
<dbReference type="FunFam" id="3.40.640.10:FF:000046">
    <property type="entry name" value="Cystathionine gamma-lyase"/>
    <property type="match status" value="1"/>
</dbReference>
<evidence type="ECO:0000256" key="4">
    <source>
        <dbReference type="PIRSR" id="PIRSR001434-2"/>
    </source>
</evidence>
<dbReference type="Gene3D" id="3.40.640.10">
    <property type="entry name" value="Type I PLP-dependent aspartate aminotransferase-like (Major domain)"/>
    <property type="match status" value="1"/>
</dbReference>
<dbReference type="PANTHER" id="PTHR11808">
    <property type="entry name" value="TRANS-SULFURATION ENZYME FAMILY MEMBER"/>
    <property type="match status" value="1"/>
</dbReference>
<dbReference type="InterPro" id="IPR015422">
    <property type="entry name" value="PyrdxlP-dep_Trfase_small"/>
</dbReference>
<comment type="similarity">
    <text evidence="2 5">Belongs to the trans-sulfuration enzymes family.</text>
</comment>
<dbReference type="InterPro" id="IPR015421">
    <property type="entry name" value="PyrdxlP-dep_Trfase_major"/>
</dbReference>
<dbReference type="GO" id="GO:0030170">
    <property type="term" value="F:pyridoxal phosphate binding"/>
    <property type="evidence" value="ECO:0007669"/>
    <property type="project" value="InterPro"/>
</dbReference>
<dbReference type="EMBL" id="JAUSUL010000002">
    <property type="protein sequence ID" value="MDQ0316242.1"/>
    <property type="molecule type" value="Genomic_DNA"/>
</dbReference>
<keyword evidence="3 4" id="KW-0663">Pyridoxal phosphate</keyword>
<evidence type="ECO:0000256" key="5">
    <source>
        <dbReference type="RuleBase" id="RU362118"/>
    </source>
</evidence>
<evidence type="ECO:0000256" key="3">
    <source>
        <dbReference type="ARBA" id="ARBA00022898"/>
    </source>
</evidence>
<protein>
    <submittedName>
        <fullName evidence="6">Cystathionine gamma-synthase</fullName>
        <ecNumber evidence="6">2.5.1.48</ecNumber>
    </submittedName>
</protein>
<dbReference type="GO" id="GO:0003962">
    <property type="term" value="F:cystathionine gamma-synthase activity"/>
    <property type="evidence" value="ECO:0007669"/>
    <property type="project" value="UniProtKB-EC"/>
</dbReference>
<name>A0AAE4ATK5_9HYPH</name>
<evidence type="ECO:0000313" key="7">
    <source>
        <dbReference type="Proteomes" id="UP001229244"/>
    </source>
</evidence>
<dbReference type="PIRSF" id="PIRSF001434">
    <property type="entry name" value="CGS"/>
    <property type="match status" value="1"/>
</dbReference>